<dbReference type="Gene3D" id="3.90.550.60">
    <property type="match status" value="1"/>
</dbReference>
<dbReference type="EC" id="2.4.1.288" evidence="2"/>
<dbReference type="InterPro" id="IPR029044">
    <property type="entry name" value="Nucleotide-diphossugar_trans"/>
</dbReference>
<gene>
    <name evidence="2" type="primary">glfT2_3</name>
    <name evidence="2" type="ORF">BLJG463_00960</name>
</gene>
<dbReference type="AlphaFoldDB" id="A0A564VIS2"/>
<sequence length="624" mass="71475">MSSIRFANVLLETNQRSLECPSMYCRANRPVFYRQEEQAWSLYGSGIFDFSTYFNALPVYKLKKYTRAKAFRLHLELLGASCSIAQTIGHVHSVRPEPLRDNVVKVSESEQWQNVDLDISCDDKTVVSGFVITTDGQVLLRSGYYEVEYDGEPTRVELAIATTTFKKEEYVKSNIELIKQSIFESDEPIADHLQLLVIDNGRTLDSNSLNDKHVTICPNDNVGGSGGFARGMIEALEQSVPATHVLLMDDDVAVSPESIKRTYALLQIVRSDYADAFISGAMLNYDVPDEQNEDVGFMTRDGHFSPIKEPMRLTQFENIVNNELFDSSRALSAEDLEDQMYAGWWFCCIPASQIRKHGMPLPLFVRTDDAEYALRCQPEFITMNGLCVWHVAFHTKYNAAVERYQTTRNTLVAQCTTGFAPKSDFLANIHDEIRLELKKFGYANAELCLDALEDFFKGPEFLSKPVGERCFMRANHAKEQLVPLGELEREAVKTIPGFDASLLNPQFLGTDIPRSRMQRIEDYVTDNHQRYIKDSGKGYAVIPAEGWVYPAGMIRDKNVLVVVDYYSQTGTIRVKDVKRYERIQKRYHRDMAFYRKNINRLRNEYRAAAVKWTSIPFWKHYLNM</sequence>
<keyword evidence="1" id="KW-0175">Coiled coil</keyword>
<dbReference type="SUPFAM" id="SSF53448">
    <property type="entry name" value="Nucleotide-diphospho-sugar transferases"/>
    <property type="match status" value="1"/>
</dbReference>
<dbReference type="GO" id="GO:0016757">
    <property type="term" value="F:glycosyltransferase activity"/>
    <property type="evidence" value="ECO:0007669"/>
    <property type="project" value="UniProtKB-KW"/>
</dbReference>
<proteinExistence type="predicted"/>
<dbReference type="RefSeq" id="WP_144099293.1">
    <property type="nucleotide sequence ID" value="NZ_CABHND010000034.1"/>
</dbReference>
<evidence type="ECO:0000256" key="1">
    <source>
        <dbReference type="SAM" id="Coils"/>
    </source>
</evidence>
<reference evidence="2 3" key="1">
    <citation type="submission" date="2019-07" db="EMBL/GenBank/DDBJ databases">
        <authorList>
            <person name="Hibberd C M."/>
            <person name="Gehrig L. J."/>
            <person name="Chang H.-W."/>
            <person name="Venkatesh S."/>
        </authorList>
    </citation>
    <scope>NUCLEOTIDE SEQUENCE [LARGE SCALE GENOMIC DNA]</scope>
    <source>
        <strain evidence="2">Bifidobacterium_longum_subsp_infantis_JG_Bg463</strain>
    </source>
</reference>
<keyword evidence="2" id="KW-0328">Glycosyltransferase</keyword>
<dbReference type="EMBL" id="CABHNT010000020">
    <property type="protein sequence ID" value="VUX31732.1"/>
    <property type="molecule type" value="Genomic_DNA"/>
</dbReference>
<name>A0A564VIS2_BIFLI</name>
<organism evidence="2 3">
    <name type="scientific">Bifidobacterium longum subsp. infantis</name>
    <dbReference type="NCBI Taxonomy" id="1682"/>
    <lineage>
        <taxon>Bacteria</taxon>
        <taxon>Bacillati</taxon>
        <taxon>Actinomycetota</taxon>
        <taxon>Actinomycetes</taxon>
        <taxon>Bifidobacteriales</taxon>
        <taxon>Bifidobacteriaceae</taxon>
        <taxon>Bifidobacterium</taxon>
    </lineage>
</organism>
<keyword evidence="2" id="KW-0808">Transferase</keyword>
<dbReference type="Proteomes" id="UP000345266">
    <property type="component" value="Unassembled WGS sequence"/>
</dbReference>
<accession>A0A564VIS2</accession>
<evidence type="ECO:0000313" key="2">
    <source>
        <dbReference type="EMBL" id="VUX31732.1"/>
    </source>
</evidence>
<evidence type="ECO:0000313" key="3">
    <source>
        <dbReference type="Proteomes" id="UP000345266"/>
    </source>
</evidence>
<feature type="coiled-coil region" evidence="1">
    <location>
        <begin position="584"/>
        <end position="611"/>
    </location>
</feature>
<protein>
    <submittedName>
        <fullName evidence="2">Galactofuranosyl transferase GlfT2</fullName>
        <ecNumber evidence="2">2.4.1.288</ecNumber>
    </submittedName>
</protein>